<dbReference type="EMBL" id="KB299465">
    <property type="protein sequence ID" value="ELU07980.1"/>
    <property type="molecule type" value="Genomic_DNA"/>
</dbReference>
<organism evidence="1">
    <name type="scientific">Capitella teleta</name>
    <name type="common">Polychaete worm</name>
    <dbReference type="NCBI Taxonomy" id="283909"/>
    <lineage>
        <taxon>Eukaryota</taxon>
        <taxon>Metazoa</taxon>
        <taxon>Spiralia</taxon>
        <taxon>Lophotrochozoa</taxon>
        <taxon>Annelida</taxon>
        <taxon>Polychaeta</taxon>
        <taxon>Sedentaria</taxon>
        <taxon>Scolecida</taxon>
        <taxon>Capitellidae</taxon>
        <taxon>Capitella</taxon>
    </lineage>
</organism>
<evidence type="ECO:0000313" key="3">
    <source>
        <dbReference type="Proteomes" id="UP000014760"/>
    </source>
</evidence>
<evidence type="ECO:0008006" key="4">
    <source>
        <dbReference type="Google" id="ProtNLM"/>
    </source>
</evidence>
<dbReference type="EMBL" id="AMQN01022010">
    <property type="status" value="NOT_ANNOTATED_CDS"/>
    <property type="molecule type" value="Genomic_DNA"/>
</dbReference>
<gene>
    <name evidence="1" type="ORF">CAPTEDRAFT_206230</name>
</gene>
<dbReference type="OrthoDB" id="6152749at2759"/>
<evidence type="ECO:0000313" key="2">
    <source>
        <dbReference type="EnsemblMetazoa" id="CapteP206230"/>
    </source>
</evidence>
<accession>R7UP56</accession>
<dbReference type="AlphaFoldDB" id="R7UP56"/>
<sequence length="269" mass="29523">MNCAICREPLRAERKVQTLGAKGRKSLLAATVARGDKQLHTELESIGSPCNVHAACYKDYTRETTIVAAKRKVIAADECTGNVDSGDRTLYGKGKKTAFHLARKTDLFPILESFEKPETPKAEIENAGEEFLLKFYGSNKLVSTLDKLRHYKYKQAIRKSSLTSTIKLESLPPTSAAAAQHSLRAYHQVQTWRGKMVDATAWGWQIGDGILAPVETTKGVAPENLLKMVACGCKTQCGKSCGCRKLGFKCSSMCSHCEGESCSNRLEDL</sequence>
<proteinExistence type="predicted"/>
<name>R7UP56_CAPTE</name>
<dbReference type="Proteomes" id="UP000014760">
    <property type="component" value="Unassembled WGS sequence"/>
</dbReference>
<dbReference type="STRING" id="283909.R7UP56"/>
<dbReference type="HOGENOM" id="CLU_1035293_0_0_1"/>
<evidence type="ECO:0000313" key="1">
    <source>
        <dbReference type="EMBL" id="ELU07980.1"/>
    </source>
</evidence>
<reference evidence="1 3" key="2">
    <citation type="journal article" date="2013" name="Nature">
        <title>Insights into bilaterian evolution from three spiralian genomes.</title>
        <authorList>
            <person name="Simakov O."/>
            <person name="Marletaz F."/>
            <person name="Cho S.J."/>
            <person name="Edsinger-Gonzales E."/>
            <person name="Havlak P."/>
            <person name="Hellsten U."/>
            <person name="Kuo D.H."/>
            <person name="Larsson T."/>
            <person name="Lv J."/>
            <person name="Arendt D."/>
            <person name="Savage R."/>
            <person name="Osoegawa K."/>
            <person name="de Jong P."/>
            <person name="Grimwood J."/>
            <person name="Chapman J.A."/>
            <person name="Shapiro H."/>
            <person name="Aerts A."/>
            <person name="Otillar R.P."/>
            <person name="Terry A.Y."/>
            <person name="Boore J.L."/>
            <person name="Grigoriev I.V."/>
            <person name="Lindberg D.R."/>
            <person name="Seaver E.C."/>
            <person name="Weisblat D.A."/>
            <person name="Putnam N.H."/>
            <person name="Rokhsar D.S."/>
        </authorList>
    </citation>
    <scope>NUCLEOTIDE SEQUENCE</scope>
    <source>
        <strain evidence="1 3">I ESC-2004</strain>
    </source>
</reference>
<reference evidence="2" key="3">
    <citation type="submission" date="2015-06" db="UniProtKB">
        <authorList>
            <consortium name="EnsemblMetazoa"/>
        </authorList>
    </citation>
    <scope>IDENTIFICATION</scope>
</reference>
<keyword evidence="3" id="KW-1185">Reference proteome</keyword>
<reference evidence="3" key="1">
    <citation type="submission" date="2012-12" db="EMBL/GenBank/DDBJ databases">
        <authorList>
            <person name="Hellsten U."/>
            <person name="Grimwood J."/>
            <person name="Chapman J.A."/>
            <person name="Shapiro H."/>
            <person name="Aerts A."/>
            <person name="Otillar R.P."/>
            <person name="Terry A.Y."/>
            <person name="Boore J.L."/>
            <person name="Simakov O."/>
            <person name="Marletaz F."/>
            <person name="Cho S.-J."/>
            <person name="Edsinger-Gonzales E."/>
            <person name="Havlak P."/>
            <person name="Kuo D.-H."/>
            <person name="Larsson T."/>
            <person name="Lv J."/>
            <person name="Arendt D."/>
            <person name="Savage R."/>
            <person name="Osoegawa K."/>
            <person name="de Jong P."/>
            <person name="Lindberg D.R."/>
            <person name="Seaver E.C."/>
            <person name="Weisblat D.A."/>
            <person name="Putnam N.H."/>
            <person name="Grigoriev I.V."/>
            <person name="Rokhsar D.S."/>
        </authorList>
    </citation>
    <scope>NUCLEOTIDE SEQUENCE</scope>
    <source>
        <strain evidence="3">I ESC-2004</strain>
    </source>
</reference>
<dbReference type="EnsemblMetazoa" id="CapteT206230">
    <property type="protein sequence ID" value="CapteP206230"/>
    <property type="gene ID" value="CapteG206230"/>
</dbReference>
<dbReference type="OMA" id="QHAAREC"/>
<protein>
    <recommendedName>
        <fullName evidence="4">Tesmin/TSO1-like CXC domain-containing protein</fullName>
    </recommendedName>
</protein>